<dbReference type="Pfam" id="PF18754">
    <property type="entry name" value="Nmad3"/>
    <property type="match status" value="1"/>
</dbReference>
<dbReference type="RefSeq" id="WP_343773747.1">
    <property type="nucleotide sequence ID" value="NZ_BAAADV010000003.1"/>
</dbReference>
<dbReference type="InterPro" id="IPR041135">
    <property type="entry name" value="Nmad3"/>
</dbReference>
<evidence type="ECO:0000259" key="1">
    <source>
        <dbReference type="Pfam" id="PF18754"/>
    </source>
</evidence>
<keyword evidence="3" id="KW-1185">Reference proteome</keyword>
<sequence>MPRGVAVNVGANTNIPGVRGPIYPDGRFRYVPIPEREPTAESVPTYADLDLDVDLPAEALDERVHLDPTFAEYPCCDRYTYGDDYAAKAGPLSELSAGDYVFFYATLSTAVEIDGDADGPVPDAPADWIAPEWGAYVIGQFRLARDPLTGDEYRVLDPDERAWFDANAHVRRETFDARVLLAGDPEESALYDRAIPLSERDAGSDANRLVTELSSDSGRGPWWRRPMRFDADGVEELLAIRENRAVERCFAAP</sequence>
<organism evidence="2 3">
    <name type="scientific">Natronoarchaeum mannanilyticum</name>
    <dbReference type="NCBI Taxonomy" id="926360"/>
    <lineage>
        <taxon>Archaea</taxon>
        <taxon>Methanobacteriati</taxon>
        <taxon>Methanobacteriota</taxon>
        <taxon>Stenosarchaea group</taxon>
        <taxon>Halobacteria</taxon>
        <taxon>Halobacteriales</taxon>
        <taxon>Natronoarchaeaceae</taxon>
    </lineage>
</organism>
<reference evidence="2 3" key="1">
    <citation type="journal article" date="2019" name="Int. J. Syst. Evol. Microbiol.">
        <title>The Global Catalogue of Microorganisms (GCM) 10K type strain sequencing project: providing services to taxonomists for standard genome sequencing and annotation.</title>
        <authorList>
            <consortium name="The Broad Institute Genomics Platform"/>
            <consortium name="The Broad Institute Genome Sequencing Center for Infectious Disease"/>
            <person name="Wu L."/>
            <person name="Ma J."/>
        </authorList>
    </citation>
    <scope>NUCLEOTIDE SEQUENCE [LARGE SCALE GENOMIC DNA]</scope>
    <source>
        <strain evidence="2 3">JCM 16328</strain>
    </source>
</reference>
<name>A0AAV3T9W6_9EURY</name>
<accession>A0AAV3T9W6</accession>
<gene>
    <name evidence="2" type="ORF">GCM10009020_18880</name>
</gene>
<evidence type="ECO:0000313" key="2">
    <source>
        <dbReference type="EMBL" id="GAA0672411.1"/>
    </source>
</evidence>
<dbReference type="Proteomes" id="UP001500420">
    <property type="component" value="Unassembled WGS sequence"/>
</dbReference>
<proteinExistence type="predicted"/>
<comment type="caution">
    <text evidence="2">The sequence shown here is derived from an EMBL/GenBank/DDBJ whole genome shotgun (WGS) entry which is preliminary data.</text>
</comment>
<dbReference type="EMBL" id="BAAADV010000003">
    <property type="protein sequence ID" value="GAA0672411.1"/>
    <property type="molecule type" value="Genomic_DNA"/>
</dbReference>
<protein>
    <recommendedName>
        <fullName evidence="1">Nucleotide modification associated domain-containing protein</fullName>
    </recommendedName>
</protein>
<dbReference type="AlphaFoldDB" id="A0AAV3T9W6"/>
<feature type="domain" description="Nucleotide modification associated" evidence="1">
    <location>
        <begin position="3"/>
        <end position="238"/>
    </location>
</feature>
<evidence type="ECO:0000313" key="3">
    <source>
        <dbReference type="Proteomes" id="UP001500420"/>
    </source>
</evidence>